<gene>
    <name evidence="12" type="ORF">MOS_221</name>
</gene>
<keyword evidence="7 9" id="KW-1133">Transmembrane helix</keyword>
<dbReference type="AlphaFoldDB" id="A0AAI8AML1"/>
<dbReference type="Gene3D" id="1.10.3720.10">
    <property type="entry name" value="MetI-like"/>
    <property type="match status" value="1"/>
</dbReference>
<feature type="transmembrane region" description="Helical" evidence="9">
    <location>
        <begin position="660"/>
        <end position="681"/>
    </location>
</feature>
<dbReference type="InterPro" id="IPR000515">
    <property type="entry name" value="MetI-like"/>
</dbReference>
<feature type="transmembrane region" description="Helical" evidence="9">
    <location>
        <begin position="818"/>
        <end position="838"/>
    </location>
</feature>
<feature type="transmembrane region" description="Helical" evidence="9">
    <location>
        <begin position="918"/>
        <end position="940"/>
    </location>
</feature>
<dbReference type="EMBL" id="CP003914">
    <property type="protein sequence ID" value="AFX74150.1"/>
    <property type="molecule type" value="Genomic_DNA"/>
</dbReference>
<dbReference type="GO" id="GO:1990060">
    <property type="term" value="C:maltose transport complex"/>
    <property type="evidence" value="ECO:0007669"/>
    <property type="project" value="TreeGrafter"/>
</dbReference>
<keyword evidence="6 9" id="KW-0812">Transmembrane</keyword>
<feature type="transmembrane region" description="Helical" evidence="9">
    <location>
        <begin position="782"/>
        <end position="806"/>
    </location>
</feature>
<evidence type="ECO:0000256" key="6">
    <source>
        <dbReference type="ARBA" id="ARBA00022692"/>
    </source>
</evidence>
<dbReference type="Proteomes" id="UP000009399">
    <property type="component" value="Chromosome"/>
</dbReference>
<reference evidence="12 13" key="1">
    <citation type="journal article" date="2013" name="Genome Announc.">
        <title>Complete Genome Sequence of Mycoplasma hyorhinis Strain SK76.</title>
        <authorList>
            <person name="Goodison S."/>
            <person name="Urquidi V."/>
            <person name="Kumar D."/>
            <person name="Reyes L."/>
            <person name="Rosser C.J."/>
        </authorList>
    </citation>
    <scope>NUCLEOTIDE SEQUENCE [LARGE SCALE GENOMIC DNA]</scope>
    <source>
        <strain evidence="12 13">SK76</strain>
    </source>
</reference>
<dbReference type="PANTHER" id="PTHR47314:SF1">
    <property type="entry name" value="MALTOSE_MALTODEXTRIN TRANSPORT SYSTEM PERMEASE PROTEIN MALF"/>
    <property type="match status" value="1"/>
</dbReference>
<keyword evidence="8 9" id="KW-0472">Membrane</keyword>
<dbReference type="CDD" id="cd06261">
    <property type="entry name" value="TM_PBP2"/>
    <property type="match status" value="1"/>
</dbReference>
<feature type="domain" description="ABC transmembrane type-1" evidence="11">
    <location>
        <begin position="783"/>
        <end position="1010"/>
    </location>
</feature>
<organism evidence="12 13">
    <name type="scientific">Mesomycoplasma hyorhinis SK76</name>
    <dbReference type="NCBI Taxonomy" id="1118964"/>
    <lineage>
        <taxon>Bacteria</taxon>
        <taxon>Bacillati</taxon>
        <taxon>Mycoplasmatota</taxon>
        <taxon>Mycoplasmoidales</taxon>
        <taxon>Metamycoplasmataceae</taxon>
        <taxon>Mesomycoplasma</taxon>
    </lineage>
</organism>
<dbReference type="PROSITE" id="PS50928">
    <property type="entry name" value="ABC_TM1"/>
    <property type="match status" value="1"/>
</dbReference>
<keyword evidence="4" id="KW-1003">Cell membrane</keyword>
<feature type="transmembrane region" description="Helical" evidence="9">
    <location>
        <begin position="582"/>
        <end position="602"/>
    </location>
</feature>
<dbReference type="KEGG" id="mhs:MOS_221"/>
<feature type="coiled-coil region" evidence="10">
    <location>
        <begin position="291"/>
        <end position="318"/>
    </location>
</feature>
<name>A0AAI8AML1_MESHY</name>
<evidence type="ECO:0000256" key="1">
    <source>
        <dbReference type="ARBA" id="ARBA00004651"/>
    </source>
</evidence>
<dbReference type="Pfam" id="PF00528">
    <property type="entry name" value="BPD_transp_1"/>
    <property type="match status" value="1"/>
</dbReference>
<dbReference type="SUPFAM" id="SSF161098">
    <property type="entry name" value="MetI-like"/>
    <property type="match status" value="1"/>
</dbReference>
<accession>A0AAI8AML1</accession>
<evidence type="ECO:0000256" key="3">
    <source>
        <dbReference type="ARBA" id="ARBA00022448"/>
    </source>
</evidence>
<evidence type="ECO:0000256" key="2">
    <source>
        <dbReference type="ARBA" id="ARBA00009047"/>
    </source>
</evidence>
<dbReference type="GO" id="GO:0015423">
    <property type="term" value="F:ABC-type maltose transporter activity"/>
    <property type="evidence" value="ECO:0007669"/>
    <property type="project" value="TreeGrafter"/>
</dbReference>
<evidence type="ECO:0000256" key="7">
    <source>
        <dbReference type="ARBA" id="ARBA00022989"/>
    </source>
</evidence>
<feature type="transmembrane region" description="Helical" evidence="9">
    <location>
        <begin position="875"/>
        <end position="897"/>
    </location>
</feature>
<evidence type="ECO:0000256" key="10">
    <source>
        <dbReference type="SAM" id="Coils"/>
    </source>
</evidence>
<dbReference type="InterPro" id="IPR035906">
    <property type="entry name" value="MetI-like_sf"/>
</dbReference>
<feature type="transmembrane region" description="Helical" evidence="9">
    <location>
        <begin position="609"/>
        <end position="631"/>
    </location>
</feature>
<dbReference type="GO" id="GO:0042956">
    <property type="term" value="P:maltodextrin transmembrane transport"/>
    <property type="evidence" value="ECO:0007669"/>
    <property type="project" value="TreeGrafter"/>
</dbReference>
<evidence type="ECO:0000313" key="13">
    <source>
        <dbReference type="Proteomes" id="UP000009399"/>
    </source>
</evidence>
<evidence type="ECO:0000256" key="8">
    <source>
        <dbReference type="ARBA" id="ARBA00023136"/>
    </source>
</evidence>
<feature type="transmembrane region" description="Helical" evidence="9">
    <location>
        <begin position="716"/>
        <end position="742"/>
    </location>
</feature>
<dbReference type="SUPFAM" id="SSF160964">
    <property type="entry name" value="MalF N-terminal region-like"/>
    <property type="match status" value="1"/>
</dbReference>
<keyword evidence="3 9" id="KW-0813">Transport</keyword>
<evidence type="ECO:0000256" key="9">
    <source>
        <dbReference type="RuleBase" id="RU363032"/>
    </source>
</evidence>
<keyword evidence="5" id="KW-0762">Sugar transport</keyword>
<comment type="subcellular location">
    <subcellularLocation>
        <location evidence="1 9">Cell membrane</location>
        <topology evidence="1 9">Multi-pass membrane protein</topology>
    </subcellularLocation>
</comment>
<dbReference type="RefSeq" id="WP_015084079.1">
    <property type="nucleotide sequence ID" value="NC_019552.1"/>
</dbReference>
<dbReference type="PANTHER" id="PTHR47314">
    <property type="entry name" value="MALTOSE/MALTODEXTRIN TRANSPORT SYSTEM PERMEASE PROTEIN MALF"/>
    <property type="match status" value="1"/>
</dbReference>
<sequence length="1021" mass="118180">MENLKLYNWYGKAFDPILPESSNSLKAYQKQIQNIFSRQEIYIKSQQNRDKDLFLRARQKLSDNLKRNLASHKVAYKNKIAVLKDSVKKLSFANSTIPLLNFELKKLKLKLKDTQTYAKDFVYSLSKSADELNTKLDNIDNLKITTRAEELELFKKFTIYSIIKIYLQKHQDRDFDISKIKIFLLENEILLVEKINTNISEFFKSVYENIEKQRLYLFNKKQEIWQKYQKTYKLEKELYQKEKKSIILETQQKILNLEYKFKSKISELNAENRKKKEASLAKIAQQKESILQSEKINQEKINKTIAEAKAQSKLLQAKYKSFKAFYKQRATLQLCKDLYTFLVKNSLKINKIDFSFNNLSALELKQKNQEILKTLNAFKNEEKSNILVQNCFAIFLSKTNIFRNQFEFSLLLKSQYKKLIAKIKSSYSYEGKFNLEEAKALQERFLDSRLSRLKYRYEKIYAKTNYQLLLKSDLLLQEKAQNKQTLANIKQTFKENKASLKQKLKEKHISKIAYKNKIYEYKIDKKEAIEELKLQSKSLANKEILKTLFWRELSEIKVNKKLYESKITEATKSIPIETMKNLRWISLIFGLVFPGLAEICFFRQYLKGLLMSIFSILAWVLVVPFSFGFYWDKMGGIPGFSDLGASKYNSAQGIFPDARLYLFGGVISVLLICFVIIYFLVSGLGAYRVAKHLEYGSRPSKWSHTKRWLNTSGFPWVISILGWVLMLFIVATPIITSILISFTNYGYGHEAPAKTVDWVGLKMWGYWWEFRQNKMFLSLARVLGWTAIWTVFSTFLPIGFGIIIAVLTNSSRLRFKKIFRLIYILPWAIPAFVTLSFLKTAFKEGSDGYINTIMLALGLISEPKNWLSEIGSARILVIVVQTWIAYAWIFMLVTGNLQSIPKNIYESGSVDGAKSRQLFWYLTLPSLLLSIAPMLIGQFVGAFNNFTTISIFTGGGPAFTENTVFGEASTDIIISWVYKLTTGAANFEGNQAFAAALTTLAAVFSIAIGARGFIKSMSRRD</sequence>
<feature type="transmembrane region" description="Helical" evidence="9">
    <location>
        <begin position="992"/>
        <end position="1014"/>
    </location>
</feature>
<evidence type="ECO:0000256" key="4">
    <source>
        <dbReference type="ARBA" id="ARBA00022475"/>
    </source>
</evidence>
<evidence type="ECO:0000259" key="11">
    <source>
        <dbReference type="PROSITE" id="PS50928"/>
    </source>
</evidence>
<proteinExistence type="inferred from homology"/>
<evidence type="ECO:0000256" key="5">
    <source>
        <dbReference type="ARBA" id="ARBA00022597"/>
    </source>
</evidence>
<keyword evidence="10" id="KW-0175">Coiled coil</keyword>
<comment type="similarity">
    <text evidence="2">Belongs to the binding-protein-dependent transport system permease family. MalFG subfamily.</text>
</comment>
<protein>
    <recommendedName>
        <fullName evidence="11">ABC transmembrane type-1 domain-containing protein</fullName>
    </recommendedName>
</protein>
<evidence type="ECO:0000313" key="12">
    <source>
        <dbReference type="EMBL" id="AFX74150.1"/>
    </source>
</evidence>